<dbReference type="OMA" id="AGWIDVT"/>
<dbReference type="KEGG" id="aplc:110976023"/>
<feature type="signal peptide" evidence="1">
    <location>
        <begin position="1"/>
        <end position="23"/>
    </location>
</feature>
<accession>A0A8B7XXX8</accession>
<keyword evidence="3" id="KW-1185">Reference proteome</keyword>
<dbReference type="RefSeq" id="XP_022084641.1">
    <property type="nucleotide sequence ID" value="XM_022228949.1"/>
</dbReference>
<dbReference type="Proteomes" id="UP000694845">
    <property type="component" value="Unplaced"/>
</dbReference>
<feature type="domain" description="CTHRC1 C-terminal" evidence="2">
    <location>
        <begin position="55"/>
        <end position="184"/>
    </location>
</feature>
<organism evidence="3 4">
    <name type="scientific">Acanthaster planci</name>
    <name type="common">Crown-of-thorns starfish</name>
    <dbReference type="NCBI Taxonomy" id="133434"/>
    <lineage>
        <taxon>Eukaryota</taxon>
        <taxon>Metazoa</taxon>
        <taxon>Echinodermata</taxon>
        <taxon>Eleutherozoa</taxon>
        <taxon>Asterozoa</taxon>
        <taxon>Asteroidea</taxon>
        <taxon>Valvatacea</taxon>
        <taxon>Valvatida</taxon>
        <taxon>Acanthasteridae</taxon>
        <taxon>Acanthaster</taxon>
    </lineage>
</organism>
<evidence type="ECO:0000256" key="1">
    <source>
        <dbReference type="SAM" id="SignalP"/>
    </source>
</evidence>
<reference evidence="4" key="1">
    <citation type="submission" date="2025-08" db="UniProtKB">
        <authorList>
            <consortium name="RefSeq"/>
        </authorList>
    </citation>
    <scope>IDENTIFICATION</scope>
</reference>
<dbReference type="Pfam" id="PF25815">
    <property type="entry name" value="CTHRC1_C"/>
    <property type="match status" value="1"/>
</dbReference>
<sequence length="193" mass="21018">MAARINLVVAVLLVLAWILRAKCQCVGPKGAPGPQGPKGSVGDSTDSAWQNVAPVRNWRQCTWEYGDGKDNGVLYTCQFEKKFDSTSLFMAYGGVTRITNCHGCCGRWYFTINGAECSNPQNIDGTVYMAHFSGADLHRHRTVQGYCNGISAGWIDVTINVGNCNGYGNYDLYSGWNSVSRVVVEEVPASPYG</sequence>
<name>A0A8B7XXX8_ACAPL</name>
<protein>
    <submittedName>
        <fullName evidence="4">Collagen triple helix repeat-containing protein 1-like</fullName>
    </submittedName>
</protein>
<gene>
    <name evidence="4" type="primary">LOC110976023</name>
</gene>
<evidence type="ECO:0000259" key="2">
    <source>
        <dbReference type="Pfam" id="PF25815"/>
    </source>
</evidence>
<feature type="chain" id="PRO_5034341107" evidence="1">
    <location>
        <begin position="24"/>
        <end position="193"/>
    </location>
</feature>
<dbReference type="GeneID" id="110976023"/>
<dbReference type="InterPro" id="IPR057873">
    <property type="entry name" value="CTHRC1_C"/>
</dbReference>
<dbReference type="OrthoDB" id="5985978at2759"/>
<evidence type="ECO:0000313" key="3">
    <source>
        <dbReference type="Proteomes" id="UP000694845"/>
    </source>
</evidence>
<proteinExistence type="predicted"/>
<dbReference type="AlphaFoldDB" id="A0A8B7XXX8"/>
<evidence type="ECO:0000313" key="4">
    <source>
        <dbReference type="RefSeq" id="XP_022084641.1"/>
    </source>
</evidence>
<keyword evidence="1" id="KW-0732">Signal</keyword>